<proteinExistence type="predicted"/>
<dbReference type="RefSeq" id="WP_011048159.1">
    <property type="nucleotide sequence ID" value="NZ_CP076685.1"/>
</dbReference>
<dbReference type="OMA" id="LALAWHM"/>
<sequence length="250" mass="26178">MSHFPYDLTAPIGCAATLGLIVLQADETVEQDFQRLFAAPDQALYVTRIPSGADVTPETLRQMERDLPHSASLLPPSVAFSTVGYACTSGATMIGPDRVAELIRGACDTQASTDPLTAARAALRALGITRLGIVSPYVASVAEPVRQALGAAGVETPETLSFGEASEARVARIDPASIRAAALELGRRGGLDGLFLSCTNLRTLDVIDEIETELGLPVVSSNLALAWHMASQAGLTLPDAPGRLMRQLAG</sequence>
<accession>A0A850LLM7</accession>
<gene>
    <name evidence="1" type="ORF">HW564_18775</name>
</gene>
<protein>
    <submittedName>
        <fullName evidence="1">Asp/Glu racemase</fullName>
    </submittedName>
</protein>
<dbReference type="AlphaFoldDB" id="A0A850LLM7"/>
<name>A0A850LLM7_9RHOB</name>
<evidence type="ECO:0000313" key="1">
    <source>
        <dbReference type="EMBL" id="NVK98974.1"/>
    </source>
</evidence>
<dbReference type="PIRSF" id="PIRSF015736">
    <property type="entry name" value="MI"/>
    <property type="match status" value="1"/>
</dbReference>
<dbReference type="PANTHER" id="PTHR40267:SF1">
    <property type="entry name" value="BLR3294 PROTEIN"/>
    <property type="match status" value="1"/>
</dbReference>
<organism evidence="1 2">
    <name type="scientific">Ruegeria pomeroyi</name>
    <dbReference type="NCBI Taxonomy" id="89184"/>
    <lineage>
        <taxon>Bacteria</taxon>
        <taxon>Pseudomonadati</taxon>
        <taxon>Pseudomonadota</taxon>
        <taxon>Alphaproteobacteria</taxon>
        <taxon>Rhodobacterales</taxon>
        <taxon>Roseobacteraceae</taxon>
        <taxon>Ruegeria</taxon>
    </lineage>
</organism>
<dbReference type="Pfam" id="PF17645">
    <property type="entry name" value="Amdase"/>
    <property type="match status" value="1"/>
</dbReference>
<dbReference type="Proteomes" id="UP000565723">
    <property type="component" value="Unassembled WGS sequence"/>
</dbReference>
<dbReference type="EMBL" id="JABXIY010000051">
    <property type="protein sequence ID" value="NVK98974.1"/>
    <property type="molecule type" value="Genomic_DNA"/>
</dbReference>
<dbReference type="Gene3D" id="3.40.50.12500">
    <property type="match status" value="1"/>
</dbReference>
<dbReference type="InterPro" id="IPR026286">
    <property type="entry name" value="MaiA/AMDase"/>
</dbReference>
<evidence type="ECO:0000313" key="2">
    <source>
        <dbReference type="Proteomes" id="UP000565723"/>
    </source>
</evidence>
<comment type="caution">
    <text evidence="1">The sequence shown here is derived from an EMBL/GenBank/DDBJ whole genome shotgun (WGS) entry which is preliminary data.</text>
</comment>
<reference evidence="1 2" key="1">
    <citation type="journal article" date="2020" name="Proc. Natl. Acad. Sci. U.S.A.">
        <title>Ecological drivers of bacterial community assembly in synthetic phycospheres.</title>
        <authorList>
            <person name="Fu H."/>
            <person name="Uchimiya M."/>
            <person name="Gore J."/>
            <person name="Moran M.A."/>
        </authorList>
    </citation>
    <scope>NUCLEOTIDE SEQUENCE [LARGE SCALE GENOMIC DNA]</scope>
    <source>
        <strain evidence="1">HF-Din03</strain>
    </source>
</reference>
<dbReference type="InterPro" id="IPR053714">
    <property type="entry name" value="Iso_Racemase_Enz_sf"/>
</dbReference>
<dbReference type="PANTHER" id="PTHR40267">
    <property type="entry name" value="BLR3294 PROTEIN"/>
    <property type="match status" value="1"/>
</dbReference>